<dbReference type="GO" id="GO:0030677">
    <property type="term" value="C:ribonuclease P complex"/>
    <property type="evidence" value="ECO:0007669"/>
    <property type="project" value="TreeGrafter"/>
</dbReference>
<keyword evidence="2 6" id="KW-0540">Nuclease</keyword>
<evidence type="ECO:0000256" key="3">
    <source>
        <dbReference type="ARBA" id="ARBA00022759"/>
    </source>
</evidence>
<dbReference type="HAMAP" id="MF_00227">
    <property type="entry name" value="RNase_P"/>
    <property type="match status" value="1"/>
</dbReference>
<dbReference type="PANTHER" id="PTHR33992:SF1">
    <property type="entry name" value="RIBONUCLEASE P PROTEIN COMPONENT"/>
    <property type="match status" value="1"/>
</dbReference>
<dbReference type="SUPFAM" id="SSF54211">
    <property type="entry name" value="Ribosomal protein S5 domain 2-like"/>
    <property type="match status" value="1"/>
</dbReference>
<comment type="catalytic activity">
    <reaction evidence="6">
        <text>Endonucleolytic cleavage of RNA, removing 5'-extranucleotides from tRNA precursor.</text>
        <dbReference type="EC" id="3.1.26.5"/>
    </reaction>
</comment>
<gene>
    <name evidence="6 8" type="primary">rnpA</name>
    <name evidence="8" type="ORF">H8S09_00935</name>
</gene>
<dbReference type="GO" id="GO:0001682">
    <property type="term" value="P:tRNA 5'-leader removal"/>
    <property type="evidence" value="ECO:0007669"/>
    <property type="project" value="UniProtKB-UniRule"/>
</dbReference>
<accession>A0A8I0ACY5</accession>
<evidence type="ECO:0000256" key="1">
    <source>
        <dbReference type="ARBA" id="ARBA00022694"/>
    </source>
</evidence>
<dbReference type="GO" id="GO:0000049">
    <property type="term" value="F:tRNA binding"/>
    <property type="evidence" value="ECO:0007669"/>
    <property type="project" value="UniProtKB-UniRule"/>
</dbReference>
<dbReference type="EC" id="3.1.26.5" evidence="6 7"/>
<keyword evidence="4 6" id="KW-0378">Hydrolase</keyword>
<dbReference type="EMBL" id="JACOOX010000001">
    <property type="protein sequence ID" value="MBC5661468.1"/>
    <property type="molecule type" value="Genomic_DNA"/>
</dbReference>
<keyword evidence="3 6" id="KW-0255">Endonuclease</keyword>
<keyword evidence="9" id="KW-1185">Reference proteome</keyword>
<evidence type="ECO:0000256" key="2">
    <source>
        <dbReference type="ARBA" id="ARBA00022722"/>
    </source>
</evidence>
<evidence type="ECO:0000256" key="5">
    <source>
        <dbReference type="ARBA" id="ARBA00022884"/>
    </source>
</evidence>
<name>A0A8I0ACY5_9FIRM</name>
<evidence type="ECO:0000313" key="9">
    <source>
        <dbReference type="Proteomes" id="UP000615234"/>
    </source>
</evidence>
<dbReference type="NCBIfam" id="TIGR00188">
    <property type="entry name" value="rnpA"/>
    <property type="match status" value="1"/>
</dbReference>
<dbReference type="InterPro" id="IPR020568">
    <property type="entry name" value="Ribosomal_Su5_D2-typ_SF"/>
</dbReference>
<keyword evidence="5 6" id="KW-0694">RNA-binding</keyword>
<comment type="subunit">
    <text evidence="6">Consists of a catalytic RNA component (M1 or rnpB) and a protein subunit.</text>
</comment>
<dbReference type="GO" id="GO:0004526">
    <property type="term" value="F:ribonuclease P activity"/>
    <property type="evidence" value="ECO:0007669"/>
    <property type="project" value="UniProtKB-UniRule"/>
</dbReference>
<dbReference type="AlphaFoldDB" id="A0A8I0ACY5"/>
<keyword evidence="1 6" id="KW-0819">tRNA processing</keyword>
<comment type="caution">
    <text evidence="8">The sequence shown here is derived from an EMBL/GenBank/DDBJ whole genome shotgun (WGS) entry which is preliminary data.</text>
</comment>
<dbReference type="RefSeq" id="WP_021944266.1">
    <property type="nucleotide sequence ID" value="NZ_JACOOX010000001.1"/>
</dbReference>
<evidence type="ECO:0000256" key="7">
    <source>
        <dbReference type="NCBIfam" id="TIGR00188"/>
    </source>
</evidence>
<comment type="similarity">
    <text evidence="6">Belongs to the RnpA family.</text>
</comment>
<dbReference type="Gene3D" id="3.30.230.10">
    <property type="match status" value="1"/>
</dbReference>
<protein>
    <recommendedName>
        <fullName evidence="6 7">Ribonuclease P protein component</fullName>
        <shortName evidence="6">RNase P protein</shortName>
        <shortName evidence="6">RNaseP protein</shortName>
        <ecNumber evidence="6 7">3.1.26.5</ecNumber>
    </recommendedName>
    <alternativeName>
        <fullName evidence="6">Protein C5</fullName>
    </alternativeName>
</protein>
<dbReference type="Proteomes" id="UP000615234">
    <property type="component" value="Unassembled WGS sequence"/>
</dbReference>
<dbReference type="InterPro" id="IPR000100">
    <property type="entry name" value="RNase_P"/>
</dbReference>
<dbReference type="GO" id="GO:0042781">
    <property type="term" value="F:3'-tRNA processing endoribonuclease activity"/>
    <property type="evidence" value="ECO:0007669"/>
    <property type="project" value="TreeGrafter"/>
</dbReference>
<evidence type="ECO:0000256" key="4">
    <source>
        <dbReference type="ARBA" id="ARBA00022801"/>
    </source>
</evidence>
<proteinExistence type="inferred from homology"/>
<comment type="function">
    <text evidence="6">RNaseP catalyzes the removal of the 5'-leader sequence from pre-tRNA to produce the mature 5'-terminus. It can also cleave other RNA substrates such as 4.5S RNA. The protein component plays an auxiliary but essential role in vivo by binding to the 5'-leader sequence and broadening the substrate specificity of the ribozyme.</text>
</comment>
<dbReference type="PANTHER" id="PTHR33992">
    <property type="entry name" value="RIBONUCLEASE P PROTEIN COMPONENT"/>
    <property type="match status" value="1"/>
</dbReference>
<reference evidence="8 9" key="1">
    <citation type="submission" date="2020-08" db="EMBL/GenBank/DDBJ databases">
        <title>Genome public.</title>
        <authorList>
            <person name="Liu C."/>
            <person name="Sun Q."/>
        </authorList>
    </citation>
    <scope>NUCLEOTIDE SEQUENCE [LARGE SCALE GENOMIC DNA]</scope>
    <source>
        <strain evidence="8 9">NSJ-10</strain>
    </source>
</reference>
<sequence>MSNFITLKNSREFGSVYNTKDSVANKYLVMYLRANSLEYNRLGISVSKKVGNSVVRHRVTRLIREAYRLNKDCICSGYDIVFVARVTAKDKGYHEIESAMMHLFRLKKLTIVRDGEN</sequence>
<dbReference type="InterPro" id="IPR014721">
    <property type="entry name" value="Ribsml_uS5_D2-typ_fold_subgr"/>
</dbReference>
<evidence type="ECO:0000256" key="6">
    <source>
        <dbReference type="HAMAP-Rule" id="MF_00227"/>
    </source>
</evidence>
<evidence type="ECO:0000313" key="8">
    <source>
        <dbReference type="EMBL" id="MBC5661468.1"/>
    </source>
</evidence>
<organism evidence="8 9">
    <name type="scientific">Coprococcus hominis</name>
    <name type="common">ex Liu et al. 2022</name>
    <dbReference type="NCBI Taxonomy" id="2763039"/>
    <lineage>
        <taxon>Bacteria</taxon>
        <taxon>Bacillati</taxon>
        <taxon>Bacillota</taxon>
        <taxon>Clostridia</taxon>
        <taxon>Lachnospirales</taxon>
        <taxon>Lachnospiraceae</taxon>
        <taxon>Coprococcus</taxon>
    </lineage>
</organism>
<dbReference type="Pfam" id="PF00825">
    <property type="entry name" value="Ribonuclease_P"/>
    <property type="match status" value="1"/>
</dbReference>